<dbReference type="EMBL" id="CAXHTA020000002">
    <property type="protein sequence ID" value="CAL5219028.1"/>
    <property type="molecule type" value="Genomic_DNA"/>
</dbReference>
<keyword evidence="6 7" id="KW-0788">Thiol protease</keyword>
<reference evidence="10 11" key="1">
    <citation type="submission" date="2024-06" db="EMBL/GenBank/DDBJ databases">
        <authorList>
            <person name="Kraege A."/>
            <person name="Thomma B."/>
        </authorList>
    </citation>
    <scope>NUCLEOTIDE SEQUENCE [LARGE SCALE GENOMIC DNA]</scope>
</reference>
<keyword evidence="5 7" id="KW-0378">Hydrolase</keyword>
<organism evidence="10 11">
    <name type="scientific">Coccomyxa viridis</name>
    <dbReference type="NCBI Taxonomy" id="1274662"/>
    <lineage>
        <taxon>Eukaryota</taxon>
        <taxon>Viridiplantae</taxon>
        <taxon>Chlorophyta</taxon>
        <taxon>core chlorophytes</taxon>
        <taxon>Trebouxiophyceae</taxon>
        <taxon>Trebouxiophyceae incertae sedis</taxon>
        <taxon>Coccomyxaceae</taxon>
        <taxon>Coccomyxa</taxon>
    </lineage>
</organism>
<comment type="caution">
    <text evidence="10">The sequence shown here is derived from an EMBL/GenBank/DDBJ whole genome shotgun (WGS) entry which is preliminary data.</text>
</comment>
<dbReference type="InterPro" id="IPR019400">
    <property type="entry name" value="Peptidase_C65_otubain"/>
</dbReference>
<dbReference type="Proteomes" id="UP001497392">
    <property type="component" value="Unassembled WGS sequence"/>
</dbReference>
<dbReference type="Gene3D" id="1.20.1300.20">
    <property type="entry name" value="Peptidase C65 Otubain, subdomain 2"/>
    <property type="match status" value="1"/>
</dbReference>
<dbReference type="PIRSF" id="PIRSF013503">
    <property type="entry name" value="Ubiquitin_thioesterase_Otubain"/>
    <property type="match status" value="1"/>
</dbReference>
<evidence type="ECO:0000256" key="7">
    <source>
        <dbReference type="PIRNR" id="PIRNR013503"/>
    </source>
</evidence>
<comment type="catalytic activity">
    <reaction evidence="1 7">
        <text>Thiol-dependent hydrolysis of ester, thioester, amide, peptide and isopeptide bonds formed by the C-terminal Gly of ubiquitin (a 76-residue protein attached to proteins as an intracellular targeting signal).</text>
        <dbReference type="EC" id="3.4.19.12"/>
    </reaction>
</comment>
<dbReference type="InterPro" id="IPR003323">
    <property type="entry name" value="OTU_dom"/>
</dbReference>
<evidence type="ECO:0000313" key="10">
    <source>
        <dbReference type="EMBL" id="CAL5219028.1"/>
    </source>
</evidence>
<dbReference type="Gene3D" id="3.30.200.60">
    <property type="entry name" value="Peptidase C65 Otubain, subdomain 1"/>
    <property type="match status" value="1"/>
</dbReference>
<dbReference type="PANTHER" id="PTHR12931">
    <property type="entry name" value="UBIQUITIN THIOLESTERASE PROTEIN OTUB"/>
    <property type="match status" value="1"/>
</dbReference>
<evidence type="ECO:0000256" key="6">
    <source>
        <dbReference type="ARBA" id="ARBA00022807"/>
    </source>
</evidence>
<protein>
    <recommendedName>
        <fullName evidence="7">Ubiquitin thioesterase</fullName>
        <ecNumber evidence="7">3.4.19.12</ecNumber>
    </recommendedName>
</protein>
<evidence type="ECO:0000256" key="3">
    <source>
        <dbReference type="ARBA" id="ARBA00022670"/>
    </source>
</evidence>
<keyword evidence="11" id="KW-1185">Reference proteome</keyword>
<dbReference type="InterPro" id="IPR042467">
    <property type="entry name" value="Peptidase_C65_otubain_sub2"/>
</dbReference>
<dbReference type="InterPro" id="IPR016615">
    <property type="entry name" value="Otubain"/>
</dbReference>
<gene>
    <name evidence="10" type="primary">g787</name>
    <name evidence="10" type="ORF">VP750_LOCUS687</name>
</gene>
<evidence type="ECO:0000256" key="4">
    <source>
        <dbReference type="ARBA" id="ARBA00022786"/>
    </source>
</evidence>
<dbReference type="InterPro" id="IPR042468">
    <property type="entry name" value="Peptidase_C65_otubain_sub1"/>
</dbReference>
<evidence type="ECO:0000256" key="2">
    <source>
        <dbReference type="ARBA" id="ARBA00006579"/>
    </source>
</evidence>
<evidence type="ECO:0000256" key="8">
    <source>
        <dbReference type="SAM" id="MobiDB-lite"/>
    </source>
</evidence>
<dbReference type="PROSITE" id="PS50802">
    <property type="entry name" value="OTU"/>
    <property type="match status" value="1"/>
</dbReference>
<dbReference type="InterPro" id="IPR038765">
    <property type="entry name" value="Papain-like_cys_pep_sf"/>
</dbReference>
<dbReference type="Pfam" id="PF10275">
    <property type="entry name" value="Peptidase_C65"/>
    <property type="match status" value="1"/>
</dbReference>
<evidence type="ECO:0000313" key="11">
    <source>
        <dbReference type="Proteomes" id="UP001497392"/>
    </source>
</evidence>
<proteinExistence type="inferred from homology"/>
<accession>A0ABP1FLT9</accession>
<dbReference type="CDD" id="cd22765">
    <property type="entry name" value="AtOTU1-like"/>
    <property type="match status" value="1"/>
</dbReference>
<keyword evidence="4 7" id="KW-0833">Ubl conjugation pathway</keyword>
<dbReference type="SUPFAM" id="SSF54001">
    <property type="entry name" value="Cysteine proteinases"/>
    <property type="match status" value="1"/>
</dbReference>
<comment type="similarity">
    <text evidence="2 7">Belongs to the peptidase C65 family.</text>
</comment>
<dbReference type="EC" id="3.4.19.12" evidence="7"/>
<keyword evidence="3 7" id="KW-0645">Protease</keyword>
<evidence type="ECO:0000259" key="9">
    <source>
        <dbReference type="PROSITE" id="PS50802"/>
    </source>
</evidence>
<evidence type="ECO:0000256" key="1">
    <source>
        <dbReference type="ARBA" id="ARBA00000707"/>
    </source>
</evidence>
<name>A0ABP1FLT9_9CHLO</name>
<evidence type="ECO:0000256" key="5">
    <source>
        <dbReference type="ARBA" id="ARBA00022801"/>
    </source>
</evidence>
<dbReference type="PANTHER" id="PTHR12931:SF15">
    <property type="entry name" value="UBIQUITIN THIOESTERASE OTUBAIN-LIKE"/>
    <property type="match status" value="1"/>
</dbReference>
<feature type="region of interest" description="Disordered" evidence="8">
    <location>
        <begin position="1"/>
        <end position="20"/>
    </location>
</feature>
<feature type="domain" description="OTU" evidence="9">
    <location>
        <begin position="96"/>
        <end position="317"/>
    </location>
</feature>
<sequence>MNLLTQELSSRGDSCEEQKTTEIVTSTPLLALPAPEASSRPTDEQIIAQENSIRAEVADKLPFVGDVEPLASLEAEYKDGSSVFRDKIRSLEQQYTSIRRTRGDGNCAYRAFIFGYMEQLVNTDDLQERNRVVTCLRQWKKKLVEAGFQELVFEDAMEVVIDQLNSLGTEEPLQTAMLEENMRDSMLSPMIVMLLRLLTSAEIQRRTDFFAPFVMGLCDDDVTVQQFCTKYVEPMGEESDHIQLVALTDALLVPVRVIYLDMSMATAMAGLGNDSTMVNHHDFIPEAMQQDAKVSKPVQPWVHVLYRPGHYDILYPHASAAQTAALSQ</sequence>
<feature type="compositionally biased region" description="Polar residues" evidence="8">
    <location>
        <begin position="1"/>
        <end position="12"/>
    </location>
</feature>